<dbReference type="InterPro" id="IPR029061">
    <property type="entry name" value="THDP-binding"/>
</dbReference>
<dbReference type="SMART" id="SM00861">
    <property type="entry name" value="Transket_pyr"/>
    <property type="match status" value="1"/>
</dbReference>
<dbReference type="InterPro" id="IPR005475">
    <property type="entry name" value="Transketolase-like_Pyr-bd"/>
</dbReference>
<comment type="similarity">
    <text evidence="2">Belongs to the transketolase family.</text>
</comment>
<dbReference type="PANTHER" id="PTHR43825:SF1">
    <property type="entry name" value="TRANSKETOLASE-LIKE PYRIMIDINE-BINDING DOMAIN-CONTAINING PROTEIN"/>
    <property type="match status" value="1"/>
</dbReference>
<keyword evidence="4" id="KW-0786">Thiamine pyrophosphate</keyword>
<dbReference type="InterPro" id="IPR009014">
    <property type="entry name" value="Transketo_C/PFOR_II"/>
</dbReference>
<organism evidence="6">
    <name type="scientific">Eiseniibacteriota bacterium</name>
    <dbReference type="NCBI Taxonomy" id="2212470"/>
    <lineage>
        <taxon>Bacteria</taxon>
        <taxon>Candidatus Eiseniibacteriota</taxon>
    </lineage>
</organism>
<dbReference type="InterPro" id="IPR020826">
    <property type="entry name" value="Transketolase_BS"/>
</dbReference>
<dbReference type="Gene3D" id="3.40.50.970">
    <property type="match status" value="1"/>
</dbReference>
<accession>A0A832I3V0</accession>
<evidence type="ECO:0000256" key="2">
    <source>
        <dbReference type="ARBA" id="ARBA00007131"/>
    </source>
</evidence>
<dbReference type="Gene3D" id="3.40.50.920">
    <property type="match status" value="1"/>
</dbReference>
<proteinExistence type="inferred from homology"/>
<gene>
    <name evidence="6" type="ORF">ENR23_13705</name>
</gene>
<name>A0A832I3V0_UNCEI</name>
<comment type="cofactor">
    <cofactor evidence="1">
        <name>thiamine diphosphate</name>
        <dbReference type="ChEBI" id="CHEBI:58937"/>
    </cofactor>
</comment>
<feature type="domain" description="Transketolase-like pyrimidine-binding" evidence="5">
    <location>
        <begin position="2"/>
        <end position="167"/>
    </location>
</feature>
<dbReference type="AlphaFoldDB" id="A0A832I3V0"/>
<dbReference type="InterPro" id="IPR051157">
    <property type="entry name" value="PDH/Transketolase"/>
</dbReference>
<dbReference type="Pfam" id="PF02779">
    <property type="entry name" value="Transket_pyr"/>
    <property type="match status" value="1"/>
</dbReference>
<keyword evidence="3" id="KW-0808">Transferase</keyword>
<reference evidence="6" key="1">
    <citation type="journal article" date="2020" name="mSystems">
        <title>Genome- and Community-Level Interaction Insights into Carbon Utilization and Element Cycling Functions of Hydrothermarchaeota in Hydrothermal Sediment.</title>
        <authorList>
            <person name="Zhou Z."/>
            <person name="Liu Y."/>
            <person name="Xu W."/>
            <person name="Pan J."/>
            <person name="Luo Z.H."/>
            <person name="Li M."/>
        </authorList>
    </citation>
    <scope>NUCLEOTIDE SEQUENCE [LARGE SCALE GENOMIC DNA]</scope>
    <source>
        <strain evidence="6">SpSt-381</strain>
    </source>
</reference>
<sequence length="311" mass="33523">MKKTREGFGRALVDLGERDPRIVVLVGDLSESTMVHFFAERFPERFVQVGIAEQNMTNVAAGLAAMGKIPFLATYGAFATCRAADQIRVTVAYSNLNVKIGGAHGGISVGPDGATHQAMEEISIIRSIPNMSIVVPADYWETYKATLAAAEHQGPVYLRFGREDVPVVTSQDTPFRFGKGEVFADGRDLTIVACGVMVYEALRARETLAARGIAARVVNLHTPKPIDRELLVRCAEETGAIVTAEEHQVNGGLGGAVAEVIVQTRPVPMEFVAVMDRFGQSGRPAELMDAFGLRARDIVAAAERAVARKRG</sequence>
<dbReference type="SUPFAM" id="SSF52922">
    <property type="entry name" value="TK C-terminal domain-like"/>
    <property type="match status" value="1"/>
</dbReference>
<dbReference type="EMBL" id="DSQF01000028">
    <property type="protein sequence ID" value="HGZ44447.1"/>
    <property type="molecule type" value="Genomic_DNA"/>
</dbReference>
<dbReference type="CDD" id="cd07033">
    <property type="entry name" value="TPP_PYR_DXS_TK_like"/>
    <property type="match status" value="1"/>
</dbReference>
<evidence type="ECO:0000313" key="6">
    <source>
        <dbReference type="EMBL" id="HGZ44447.1"/>
    </source>
</evidence>
<dbReference type="PANTHER" id="PTHR43825">
    <property type="entry name" value="PYRUVATE DEHYDROGENASE E1 COMPONENT"/>
    <property type="match status" value="1"/>
</dbReference>
<dbReference type="GO" id="GO:0016740">
    <property type="term" value="F:transferase activity"/>
    <property type="evidence" value="ECO:0007669"/>
    <property type="project" value="UniProtKB-KW"/>
</dbReference>
<evidence type="ECO:0000256" key="3">
    <source>
        <dbReference type="ARBA" id="ARBA00022679"/>
    </source>
</evidence>
<dbReference type="SUPFAM" id="SSF52518">
    <property type="entry name" value="Thiamin diphosphate-binding fold (THDP-binding)"/>
    <property type="match status" value="1"/>
</dbReference>
<evidence type="ECO:0000256" key="4">
    <source>
        <dbReference type="ARBA" id="ARBA00023052"/>
    </source>
</evidence>
<dbReference type="PROSITE" id="PS00802">
    <property type="entry name" value="TRANSKETOLASE_2"/>
    <property type="match status" value="1"/>
</dbReference>
<evidence type="ECO:0000259" key="5">
    <source>
        <dbReference type="SMART" id="SM00861"/>
    </source>
</evidence>
<comment type="caution">
    <text evidence="6">The sequence shown here is derived from an EMBL/GenBank/DDBJ whole genome shotgun (WGS) entry which is preliminary data.</text>
</comment>
<protein>
    <submittedName>
        <fullName evidence="6">Transketolase family protein</fullName>
    </submittedName>
</protein>
<dbReference type="Pfam" id="PF02780">
    <property type="entry name" value="Transketolase_C"/>
    <property type="match status" value="1"/>
</dbReference>
<evidence type="ECO:0000256" key="1">
    <source>
        <dbReference type="ARBA" id="ARBA00001964"/>
    </source>
</evidence>
<dbReference type="InterPro" id="IPR033248">
    <property type="entry name" value="Transketolase_C"/>
</dbReference>
<dbReference type="FunFam" id="3.40.50.970:FF:000129">
    <property type="entry name" value="Transketolase"/>
    <property type="match status" value="1"/>
</dbReference>